<dbReference type="InterPro" id="IPR017871">
    <property type="entry name" value="ABC_transporter-like_CS"/>
</dbReference>
<evidence type="ECO:0000256" key="1">
    <source>
        <dbReference type="ARBA" id="ARBA00004141"/>
    </source>
</evidence>
<dbReference type="FunFam" id="3.40.50.300:FF:000218">
    <property type="entry name" value="Multidrug ABC transporter ATP-binding protein"/>
    <property type="match status" value="1"/>
</dbReference>
<accession>A0ABD3T994</accession>
<evidence type="ECO:0000256" key="3">
    <source>
        <dbReference type="ARBA" id="ARBA00022741"/>
    </source>
</evidence>
<keyword evidence="5 7" id="KW-1133">Transmembrane helix</keyword>
<name>A0ABD3T994_9LAMI</name>
<feature type="domain" description="ABC transmembrane type-1" evidence="9">
    <location>
        <begin position="142"/>
        <end position="421"/>
    </location>
</feature>
<feature type="transmembrane region" description="Helical" evidence="7">
    <location>
        <begin position="278"/>
        <end position="299"/>
    </location>
</feature>
<keyword evidence="4" id="KW-0067">ATP-binding</keyword>
<dbReference type="PROSITE" id="PS50929">
    <property type="entry name" value="ABC_TM1F"/>
    <property type="match status" value="1"/>
</dbReference>
<dbReference type="GO" id="GO:0016020">
    <property type="term" value="C:membrane"/>
    <property type="evidence" value="ECO:0007669"/>
    <property type="project" value="UniProtKB-SubCell"/>
</dbReference>
<dbReference type="PANTHER" id="PTHR43394:SF19">
    <property type="entry name" value="ABC TRANSPORTER B FAMILY"/>
    <property type="match status" value="1"/>
</dbReference>
<evidence type="ECO:0000256" key="4">
    <source>
        <dbReference type="ARBA" id="ARBA00022840"/>
    </source>
</evidence>
<keyword evidence="11" id="KW-1185">Reference proteome</keyword>
<dbReference type="AlphaFoldDB" id="A0ABD3T994"/>
<comment type="subcellular location">
    <subcellularLocation>
        <location evidence="1">Membrane</location>
        <topology evidence="1">Multi-pass membrane protein</topology>
    </subcellularLocation>
</comment>
<dbReference type="InterPro" id="IPR011527">
    <property type="entry name" value="ABC1_TM_dom"/>
</dbReference>
<dbReference type="InterPro" id="IPR036640">
    <property type="entry name" value="ABC1_TM_sf"/>
</dbReference>
<dbReference type="Proteomes" id="UP001634393">
    <property type="component" value="Unassembled WGS sequence"/>
</dbReference>
<feature type="domain" description="ABC transporter" evidence="8">
    <location>
        <begin position="455"/>
        <end position="694"/>
    </location>
</feature>
<feature type="transmembrane region" description="Helical" evidence="7">
    <location>
        <begin position="137"/>
        <end position="161"/>
    </location>
</feature>
<protein>
    <submittedName>
        <fullName evidence="10">Uncharacterized protein</fullName>
    </submittedName>
</protein>
<evidence type="ECO:0000313" key="10">
    <source>
        <dbReference type="EMBL" id="KAL3833125.1"/>
    </source>
</evidence>
<reference evidence="10 11" key="1">
    <citation type="submission" date="2024-12" db="EMBL/GenBank/DDBJ databases">
        <title>The unique morphological basis and parallel evolutionary history of personate flowers in Penstemon.</title>
        <authorList>
            <person name="Depatie T.H."/>
            <person name="Wessinger C.A."/>
        </authorList>
    </citation>
    <scope>NUCLEOTIDE SEQUENCE [LARGE SCALE GENOMIC DNA]</scope>
    <source>
        <strain evidence="10">WTNN_2</strain>
        <tissue evidence="10">Leaf</tissue>
    </source>
</reference>
<dbReference type="Gene3D" id="1.20.1560.10">
    <property type="entry name" value="ABC transporter type 1, transmembrane domain"/>
    <property type="match status" value="1"/>
</dbReference>
<keyword evidence="3" id="KW-0547">Nucleotide-binding</keyword>
<dbReference type="Pfam" id="PF00005">
    <property type="entry name" value="ABC_tran"/>
    <property type="match status" value="1"/>
</dbReference>
<dbReference type="SMART" id="SM00382">
    <property type="entry name" value="AAA"/>
    <property type="match status" value="1"/>
</dbReference>
<evidence type="ECO:0000256" key="7">
    <source>
        <dbReference type="SAM" id="Phobius"/>
    </source>
</evidence>
<proteinExistence type="predicted"/>
<dbReference type="SUPFAM" id="SSF90123">
    <property type="entry name" value="ABC transporter transmembrane region"/>
    <property type="match status" value="1"/>
</dbReference>
<dbReference type="InterPro" id="IPR003439">
    <property type="entry name" value="ABC_transporter-like_ATP-bd"/>
</dbReference>
<keyword evidence="6 7" id="KW-0472">Membrane</keyword>
<comment type="caution">
    <text evidence="10">The sequence shown here is derived from an EMBL/GenBank/DDBJ whole genome shotgun (WGS) entry which is preliminary data.</text>
</comment>
<evidence type="ECO:0000259" key="8">
    <source>
        <dbReference type="PROSITE" id="PS50893"/>
    </source>
</evidence>
<dbReference type="PROSITE" id="PS50893">
    <property type="entry name" value="ABC_TRANSPORTER_2"/>
    <property type="match status" value="1"/>
</dbReference>
<evidence type="ECO:0000256" key="2">
    <source>
        <dbReference type="ARBA" id="ARBA00022692"/>
    </source>
</evidence>
<dbReference type="PANTHER" id="PTHR43394">
    <property type="entry name" value="ATP-DEPENDENT PERMEASE MDL1, MITOCHONDRIAL"/>
    <property type="match status" value="1"/>
</dbReference>
<dbReference type="InterPro" id="IPR039421">
    <property type="entry name" value="Type_1_exporter"/>
</dbReference>
<dbReference type="Gene3D" id="3.40.50.300">
    <property type="entry name" value="P-loop containing nucleotide triphosphate hydrolases"/>
    <property type="match status" value="1"/>
</dbReference>
<sequence>MASLSFTLNHLHTASNYYNTNSFPILTHTSAKLKFPNSTFTITLPIHYPSIRNSNSAKIVRRHSSISEPLNEAPDHSSHEREEALRILKRWIKFVQAVLPGGSWWNLPDFNREIGAKPMTVFEALSRMWALIADEKWILYTAFGALTVAALTEISMPTIITTCIFSAQNGATLVFYRNSKLLLLLCVISGICSGLRSGCFAIANMILVKRLRKTVYSSLLLQDMSFFERETVGDLTSRIGTDCQRLSQTIGNDIHLILRNILQGTGAFVNLMSLSWPLALSSLVICLILSVIFLFYGLYQKKAAMLAQDFVASASEVAQETLSSMRTIRAYGTEREELKRFAQWLDRLASVGMRESVAYGLWNLSFMSLYRMTQVLAVFLGGTSIVTGCVSAEQLTKYILYCEWLIYAAWRVQDNMSSLLQSVGACEKVFQLMHLNPSCEFLSKGVKMQRLTGRIQFVNVSFHYPSRKMVPILKNVNFSITANEVVAIVGVSGSGKSTLINLLLRLYEPISGEILISGSPLREMDIRWLRGKIGFVGQEPHIFHMDVKSNISYGCFKSITHEEIKSAAMFANAHEFISSLPSGYDTIIDDNLLSGGQKQRVAIARAVIRDPAILILDEATSALDAESESYITEILHSMRKDSKPPRTIIIIAHRLSTLKSANRVLVMDNGQIIEIGNHRDLLQKNGLYARLVKMQTDLSPVTSLQKEGLVE</sequence>
<evidence type="ECO:0000259" key="9">
    <source>
        <dbReference type="PROSITE" id="PS50929"/>
    </source>
</evidence>
<organism evidence="10 11">
    <name type="scientific">Penstemon smallii</name>
    <dbReference type="NCBI Taxonomy" id="265156"/>
    <lineage>
        <taxon>Eukaryota</taxon>
        <taxon>Viridiplantae</taxon>
        <taxon>Streptophyta</taxon>
        <taxon>Embryophyta</taxon>
        <taxon>Tracheophyta</taxon>
        <taxon>Spermatophyta</taxon>
        <taxon>Magnoliopsida</taxon>
        <taxon>eudicotyledons</taxon>
        <taxon>Gunneridae</taxon>
        <taxon>Pentapetalae</taxon>
        <taxon>asterids</taxon>
        <taxon>lamiids</taxon>
        <taxon>Lamiales</taxon>
        <taxon>Plantaginaceae</taxon>
        <taxon>Cheloneae</taxon>
        <taxon>Penstemon</taxon>
    </lineage>
</organism>
<gene>
    <name evidence="10" type="ORF">ACJIZ3_007861</name>
</gene>
<dbReference type="PROSITE" id="PS00211">
    <property type="entry name" value="ABC_TRANSPORTER_1"/>
    <property type="match status" value="1"/>
</dbReference>
<evidence type="ECO:0000256" key="6">
    <source>
        <dbReference type="ARBA" id="ARBA00023136"/>
    </source>
</evidence>
<dbReference type="CDD" id="cd18572">
    <property type="entry name" value="ABC_6TM_TAP"/>
    <property type="match status" value="1"/>
</dbReference>
<dbReference type="InterPro" id="IPR003593">
    <property type="entry name" value="AAA+_ATPase"/>
</dbReference>
<feature type="transmembrane region" description="Helical" evidence="7">
    <location>
        <begin position="181"/>
        <end position="207"/>
    </location>
</feature>
<dbReference type="GO" id="GO:0005524">
    <property type="term" value="F:ATP binding"/>
    <property type="evidence" value="ECO:0007669"/>
    <property type="project" value="UniProtKB-KW"/>
</dbReference>
<dbReference type="InterPro" id="IPR027417">
    <property type="entry name" value="P-loop_NTPase"/>
</dbReference>
<evidence type="ECO:0000256" key="5">
    <source>
        <dbReference type="ARBA" id="ARBA00022989"/>
    </source>
</evidence>
<dbReference type="EMBL" id="JBJXBP010000004">
    <property type="protein sequence ID" value="KAL3833125.1"/>
    <property type="molecule type" value="Genomic_DNA"/>
</dbReference>
<keyword evidence="2 7" id="KW-0812">Transmembrane</keyword>
<dbReference type="Pfam" id="PF00664">
    <property type="entry name" value="ABC_membrane"/>
    <property type="match status" value="1"/>
</dbReference>
<dbReference type="SUPFAM" id="SSF52540">
    <property type="entry name" value="P-loop containing nucleoside triphosphate hydrolases"/>
    <property type="match status" value="1"/>
</dbReference>
<evidence type="ECO:0000313" key="11">
    <source>
        <dbReference type="Proteomes" id="UP001634393"/>
    </source>
</evidence>